<dbReference type="EMBL" id="CP006644">
    <property type="protein sequence ID" value="AHE53018.1"/>
    <property type="molecule type" value="Genomic_DNA"/>
</dbReference>
<dbReference type="Gene3D" id="3.40.190.10">
    <property type="entry name" value="Periplasmic binding protein-like II"/>
    <property type="match status" value="2"/>
</dbReference>
<evidence type="ECO:0000313" key="2">
    <source>
        <dbReference type="EMBL" id="AHE53018.1"/>
    </source>
</evidence>
<keyword evidence="1" id="KW-0732">Signal</keyword>
<keyword evidence="3" id="KW-1185">Reference proteome</keyword>
<dbReference type="STRING" id="1123269.NX02_06440"/>
<evidence type="ECO:0000313" key="3">
    <source>
        <dbReference type="Proteomes" id="UP000018851"/>
    </source>
</evidence>
<sequence length="344" mass="37317">MAVGGTAYLLLSTPSQRALMAQSRAERAVIVWGNADASVVAPLVDAFNRRHPGVTVRYTDVDSTLMYDRIVGTVQGGKAAPDIVWSSAMDLQAKLINDGYAQRYASPQKSALPDEAVWKDMGYGVTAEPVAIVYNKRLIAPSEVPQTHQAFTALLRARREALIGKVATYDPARSNVGYLYVTQDQAITRDTRALLQAIAATRPILLPTTEPMMDAVGKGEVAIAYNVVGPYALKHAASDDGVGVVFPKDYTLVASRVAFIPRDAPHPAGARLFLDFMLSREGQLLLARGLLPPMRTDLANTRSALPQARPIRGGPQLFVNLDPVKRRRFLAEWDAILAEGANAR</sequence>
<evidence type="ECO:0008006" key="4">
    <source>
        <dbReference type="Google" id="ProtNLM"/>
    </source>
</evidence>
<dbReference type="PANTHER" id="PTHR30006">
    <property type="entry name" value="THIAMINE-BINDING PERIPLASMIC PROTEIN-RELATED"/>
    <property type="match status" value="1"/>
</dbReference>
<dbReference type="KEGG" id="ssan:NX02_06440"/>
<dbReference type="SUPFAM" id="SSF53850">
    <property type="entry name" value="Periplasmic binding protein-like II"/>
    <property type="match status" value="1"/>
</dbReference>
<gene>
    <name evidence="2" type="ORF">NX02_06440</name>
</gene>
<accession>W0A9N5</accession>
<name>W0A9N5_9SPHN</name>
<dbReference type="Pfam" id="PF13531">
    <property type="entry name" value="SBP_bac_11"/>
    <property type="match status" value="1"/>
</dbReference>
<dbReference type="PATRIC" id="fig|1123269.5.peg.1247"/>
<proteinExistence type="predicted"/>
<evidence type="ECO:0000256" key="1">
    <source>
        <dbReference type="ARBA" id="ARBA00022729"/>
    </source>
</evidence>
<reference evidence="2 3" key="1">
    <citation type="submission" date="2013-07" db="EMBL/GenBank/DDBJ databases">
        <title>Completed genome of Sphingomonas sanxanigenens NX02.</title>
        <authorList>
            <person name="Ma T."/>
            <person name="Huang H."/>
            <person name="Wu M."/>
            <person name="Li X."/>
            <person name="Li G."/>
        </authorList>
    </citation>
    <scope>NUCLEOTIDE SEQUENCE [LARGE SCALE GENOMIC DNA]</scope>
    <source>
        <strain evidence="2 3">NX02</strain>
    </source>
</reference>
<protein>
    <recommendedName>
        <fullName evidence="4">Iron ABC transporter substrate-binding protein</fullName>
    </recommendedName>
</protein>
<dbReference type="GO" id="GO:0030288">
    <property type="term" value="C:outer membrane-bounded periplasmic space"/>
    <property type="evidence" value="ECO:0007669"/>
    <property type="project" value="TreeGrafter"/>
</dbReference>
<dbReference type="Proteomes" id="UP000018851">
    <property type="component" value="Chromosome"/>
</dbReference>
<dbReference type="eggNOG" id="COG1840">
    <property type="taxonomic scope" value="Bacteria"/>
</dbReference>
<organism evidence="2 3">
    <name type="scientific">Sphingomonas sanxanigenens DSM 19645 = NX02</name>
    <dbReference type="NCBI Taxonomy" id="1123269"/>
    <lineage>
        <taxon>Bacteria</taxon>
        <taxon>Pseudomonadati</taxon>
        <taxon>Pseudomonadota</taxon>
        <taxon>Alphaproteobacteria</taxon>
        <taxon>Sphingomonadales</taxon>
        <taxon>Sphingomonadaceae</taxon>
        <taxon>Sphingomonas</taxon>
    </lineage>
</organism>
<dbReference type="PANTHER" id="PTHR30006:SF25">
    <property type="entry name" value="PHOSPHOGLYCERATE TRANSPORT REGULATORY PROTEIN PGTC"/>
    <property type="match status" value="1"/>
</dbReference>
<dbReference type="HOGENOM" id="CLU_026974_12_0_5"/>
<dbReference type="AlphaFoldDB" id="W0A9N5"/>